<sequence length="136" mass="15301">MIPEEETGESAPVMDDIMLAGYQECANEALTWLLNLGYEPGHPIICSLAAHLTKKQAYLEKLNLERFLIQETLKTIGKTLRDEDAVGDDDNFELVDAAYEFYAQQIQNNKEVQKALVDAVYKGCDLQYSGDLPKNK</sequence>
<dbReference type="Proteomes" id="UP001372834">
    <property type="component" value="Unassembled WGS sequence"/>
</dbReference>
<dbReference type="AlphaFoldDB" id="A0AAN8S5N5"/>
<name>A0AAN8S5N5_POLSC</name>
<dbReference type="EMBL" id="JAWJWE010000036">
    <property type="protein sequence ID" value="KAK6629827.1"/>
    <property type="molecule type" value="Genomic_DNA"/>
</dbReference>
<organism evidence="1 2">
    <name type="scientific">Polyplax serrata</name>
    <name type="common">Common mouse louse</name>
    <dbReference type="NCBI Taxonomy" id="468196"/>
    <lineage>
        <taxon>Eukaryota</taxon>
        <taxon>Metazoa</taxon>
        <taxon>Ecdysozoa</taxon>
        <taxon>Arthropoda</taxon>
        <taxon>Hexapoda</taxon>
        <taxon>Insecta</taxon>
        <taxon>Pterygota</taxon>
        <taxon>Neoptera</taxon>
        <taxon>Paraneoptera</taxon>
        <taxon>Psocodea</taxon>
        <taxon>Troctomorpha</taxon>
        <taxon>Phthiraptera</taxon>
        <taxon>Anoplura</taxon>
        <taxon>Polyplacidae</taxon>
        <taxon>Polyplax</taxon>
    </lineage>
</organism>
<reference evidence="1 2" key="1">
    <citation type="submission" date="2023-10" db="EMBL/GenBank/DDBJ databases">
        <title>Genomes of two closely related lineages of the louse Polyplax serrata with different host specificities.</title>
        <authorList>
            <person name="Martinu J."/>
            <person name="Tarabai H."/>
            <person name="Stefka J."/>
            <person name="Hypsa V."/>
        </authorList>
    </citation>
    <scope>NUCLEOTIDE SEQUENCE [LARGE SCALE GENOMIC DNA]</scope>
    <source>
        <strain evidence="1">HR10_N</strain>
    </source>
</reference>
<proteinExistence type="predicted"/>
<dbReference type="SUPFAM" id="SSF158457">
    <property type="entry name" value="Orange domain-like"/>
    <property type="match status" value="1"/>
</dbReference>
<evidence type="ECO:0000313" key="1">
    <source>
        <dbReference type="EMBL" id="KAK6629827.1"/>
    </source>
</evidence>
<evidence type="ECO:0000313" key="2">
    <source>
        <dbReference type="Proteomes" id="UP001372834"/>
    </source>
</evidence>
<comment type="caution">
    <text evidence="1">The sequence shown here is derived from an EMBL/GenBank/DDBJ whole genome shotgun (WGS) entry which is preliminary data.</text>
</comment>
<gene>
    <name evidence="1" type="ORF">RUM43_003647</name>
</gene>
<protein>
    <submittedName>
        <fullName evidence="1">Uncharacterized protein</fullName>
    </submittedName>
</protein>
<accession>A0AAN8S5N5</accession>